<reference evidence="1 3" key="1">
    <citation type="submission" date="2015-09" db="EMBL/GenBank/DDBJ databases">
        <title>Identification and resolution of microdiversity through metagenomic sequencing of parallel consortia.</title>
        <authorList>
            <person name="Nelson W.C."/>
            <person name="Romine M.F."/>
            <person name="Lindemann S.R."/>
        </authorList>
    </citation>
    <scope>NUCLEOTIDE SEQUENCE [LARGE SCALE GENOMIC DNA]</scope>
    <source>
        <strain evidence="1">HL-109</strain>
    </source>
</reference>
<dbReference type="EMBL" id="FMBM01000002">
    <property type="protein sequence ID" value="SCC81445.1"/>
    <property type="molecule type" value="Genomic_DNA"/>
</dbReference>
<dbReference type="Proteomes" id="UP000050497">
    <property type="component" value="Unassembled WGS sequence"/>
</dbReference>
<proteinExistence type="predicted"/>
<name>A0A0P7Y572_9HYPH</name>
<dbReference type="Pfam" id="PF07309">
    <property type="entry name" value="FlaF"/>
    <property type="match status" value="1"/>
</dbReference>
<evidence type="ECO:0000313" key="1">
    <source>
        <dbReference type="EMBL" id="KPQ12061.1"/>
    </source>
</evidence>
<keyword evidence="1" id="KW-0282">Flagellum</keyword>
<keyword evidence="1" id="KW-0966">Cell projection</keyword>
<keyword evidence="1" id="KW-0969">Cilium</keyword>
<reference evidence="2 4" key="2">
    <citation type="submission" date="2016-08" db="EMBL/GenBank/DDBJ databases">
        <authorList>
            <person name="Varghese N."/>
            <person name="Submissions Spin"/>
        </authorList>
    </citation>
    <scope>NUCLEOTIDE SEQUENCE [LARGE SCALE GENOMIC DNA]</scope>
    <source>
        <strain evidence="2 4">HL-109</strain>
    </source>
</reference>
<organism evidence="1 3">
    <name type="scientific">Saliniramus fredricksonii</name>
    <dbReference type="NCBI Taxonomy" id="1653334"/>
    <lineage>
        <taxon>Bacteria</taxon>
        <taxon>Pseudomonadati</taxon>
        <taxon>Pseudomonadota</taxon>
        <taxon>Alphaproteobacteria</taxon>
        <taxon>Hyphomicrobiales</taxon>
        <taxon>Salinarimonadaceae</taxon>
        <taxon>Saliniramus</taxon>
    </lineage>
</organism>
<comment type="caution">
    <text evidence="1">The sequence shown here is derived from an EMBL/GenBank/DDBJ whole genome shotgun (WGS) entry which is preliminary data.</text>
</comment>
<dbReference type="OrthoDB" id="8563081at2"/>
<dbReference type="EMBL" id="LJSX01000004">
    <property type="protein sequence ID" value="KPQ12061.1"/>
    <property type="molecule type" value="Genomic_DNA"/>
</dbReference>
<evidence type="ECO:0000313" key="3">
    <source>
        <dbReference type="Proteomes" id="UP000050497"/>
    </source>
</evidence>
<dbReference type="GO" id="GO:0044781">
    <property type="term" value="P:bacterial-type flagellum organization"/>
    <property type="evidence" value="ECO:0007669"/>
    <property type="project" value="InterPro"/>
</dbReference>
<dbReference type="STRING" id="1653334.GA0071312_2387"/>
<gene>
    <name evidence="1" type="primary">flaF</name>
    <name evidence="2" type="ORF">GA0071312_2387</name>
    <name evidence="1" type="ORF">HLUCCO17_04475</name>
</gene>
<accession>A0A0P7Y572</accession>
<sequence length="127" mass="13358">MNSAANAYAKVAKAAPLPPRELEATLLIKAAGKLQAAHDQLESGAAPLDDALAFNRQLWTIFATSATTPENPLPAKVRENVANLAVFMLTEILAASTRPSKQALTTMININRELAAGLSEQAPQPAA</sequence>
<dbReference type="RefSeq" id="WP_074445145.1">
    <property type="nucleotide sequence ID" value="NZ_FMBM01000002.1"/>
</dbReference>
<dbReference type="InterPro" id="IPR010845">
    <property type="entry name" value="FlaF"/>
</dbReference>
<dbReference type="Proteomes" id="UP000182800">
    <property type="component" value="Unassembled WGS sequence"/>
</dbReference>
<evidence type="ECO:0000313" key="4">
    <source>
        <dbReference type="Proteomes" id="UP000182800"/>
    </source>
</evidence>
<dbReference type="NCBIfam" id="NF009435">
    <property type="entry name" value="PRK12794.1"/>
    <property type="match status" value="1"/>
</dbReference>
<keyword evidence="4" id="KW-1185">Reference proteome</keyword>
<evidence type="ECO:0000313" key="2">
    <source>
        <dbReference type="EMBL" id="SCC81445.1"/>
    </source>
</evidence>
<dbReference type="AlphaFoldDB" id="A0A0P7Y572"/>
<protein>
    <submittedName>
        <fullName evidence="1">Flagellar protein FlaF</fullName>
    </submittedName>
</protein>